<name>A0A9W8BLJ0_9FUNG</name>
<protein>
    <recommendedName>
        <fullName evidence="3">Chitin-binding type-4 domain-containing protein</fullName>
    </recommendedName>
</protein>
<accession>A0A9W8BLJ0</accession>
<dbReference type="OrthoDB" id="2342176at2759"/>
<dbReference type="EMBL" id="JANBQF010000040">
    <property type="protein sequence ID" value="KAJ2007001.1"/>
    <property type="molecule type" value="Genomic_DNA"/>
</dbReference>
<comment type="caution">
    <text evidence="1">The sequence shown here is derived from an EMBL/GenBank/DDBJ whole genome shotgun (WGS) entry which is preliminary data.</text>
</comment>
<evidence type="ECO:0000313" key="2">
    <source>
        <dbReference type="Proteomes" id="UP001150907"/>
    </source>
</evidence>
<proteinExistence type="predicted"/>
<organism evidence="1 2">
    <name type="scientific">Coemansia thaxteri</name>
    <dbReference type="NCBI Taxonomy" id="2663907"/>
    <lineage>
        <taxon>Eukaryota</taxon>
        <taxon>Fungi</taxon>
        <taxon>Fungi incertae sedis</taxon>
        <taxon>Zoopagomycota</taxon>
        <taxon>Kickxellomycotina</taxon>
        <taxon>Kickxellomycetes</taxon>
        <taxon>Kickxellales</taxon>
        <taxon>Kickxellaceae</taxon>
        <taxon>Coemansia</taxon>
    </lineage>
</organism>
<dbReference type="PANTHER" id="PTHR36182">
    <property type="entry name" value="PROTEIN, PUTATIVE (AFU_ORTHOLOGUE AFUA_6G10930)-RELATED"/>
    <property type="match status" value="1"/>
</dbReference>
<evidence type="ECO:0008006" key="3">
    <source>
        <dbReference type="Google" id="ProtNLM"/>
    </source>
</evidence>
<dbReference type="PANTHER" id="PTHR36182:SF1">
    <property type="entry name" value="PROTEIN, PUTATIVE (AFU_ORTHOLOGUE AFUA_6G10930)-RELATED"/>
    <property type="match status" value="1"/>
</dbReference>
<evidence type="ECO:0000313" key="1">
    <source>
        <dbReference type="EMBL" id="KAJ2007001.1"/>
    </source>
</evidence>
<sequence length="293" mass="30857">MKSPCVRYTPFCDSCPDLPPGQALDYSINAPIGTHDTISQPLCKYTTPYAKPAVHWTAGQPVTVEFHPHAAVHGGGHCQFSLSYDGGKTFVVIHDELRYCFTGGPTSSNTATTLTYTFNLPASLPSSDKAVFSWSFFNAIGNREFYQNCADVSISGSSPSSSYTGMQMLVANYGPGSPYIPEFNGNYETGIDLLNARPMITVTGSSSYANASVPAAPYGGAAPAPTPTSYHEAVSSSAPVFSSVPVPAGGYMPSAAPVPHYVSAGPVRYQARIAPANPAAPAYSATGRRTRCK</sequence>
<gene>
    <name evidence="1" type="ORF">H4R26_001056</name>
</gene>
<reference evidence="1" key="1">
    <citation type="submission" date="2022-07" db="EMBL/GenBank/DDBJ databases">
        <title>Phylogenomic reconstructions and comparative analyses of Kickxellomycotina fungi.</title>
        <authorList>
            <person name="Reynolds N.K."/>
            <person name="Stajich J.E."/>
            <person name="Barry K."/>
            <person name="Grigoriev I.V."/>
            <person name="Crous P."/>
            <person name="Smith M.E."/>
        </authorList>
    </citation>
    <scope>NUCLEOTIDE SEQUENCE</scope>
    <source>
        <strain evidence="1">IMI 214461</strain>
    </source>
</reference>
<keyword evidence="2" id="KW-1185">Reference proteome</keyword>
<dbReference type="Proteomes" id="UP001150907">
    <property type="component" value="Unassembled WGS sequence"/>
</dbReference>
<dbReference type="Gene3D" id="2.70.50.70">
    <property type="match status" value="1"/>
</dbReference>
<dbReference type="AlphaFoldDB" id="A0A9W8BLJ0"/>